<dbReference type="EMBL" id="WNHB01000019">
    <property type="protein sequence ID" value="MTT32717.1"/>
    <property type="molecule type" value="Genomic_DNA"/>
</dbReference>
<name>A0A6N8CTY1_9BACI</name>
<proteinExistence type="predicted"/>
<keyword evidence="1" id="KW-1133">Transmembrane helix</keyword>
<evidence type="ECO:0000313" key="3">
    <source>
        <dbReference type="Proteomes" id="UP000440978"/>
    </source>
</evidence>
<sequence>MDIILNMLNDSTIYIATITLFIVLSINFTSVFLSHYYNSDSVKKERWIYTNYLVKKSVQDQVMPINVFIHWVAKHIRRKERPNDDSTDHCGLLIS</sequence>
<gene>
    <name evidence="2" type="ORF">GMB86_11940</name>
</gene>
<dbReference type="RefSeq" id="WP_141191426.1">
    <property type="nucleotide sequence ID" value="NZ_WNHB01000019.1"/>
</dbReference>
<keyword evidence="1" id="KW-0812">Transmembrane</keyword>
<evidence type="ECO:0000313" key="2">
    <source>
        <dbReference type="EMBL" id="MTT32717.1"/>
    </source>
</evidence>
<keyword evidence="3" id="KW-1185">Reference proteome</keyword>
<evidence type="ECO:0000256" key="1">
    <source>
        <dbReference type="SAM" id="Phobius"/>
    </source>
</evidence>
<keyword evidence="1" id="KW-0472">Membrane</keyword>
<reference evidence="2 3" key="1">
    <citation type="submission" date="2019-11" db="EMBL/GenBank/DDBJ databases">
        <title>Terrilactibacillus tamarindus sp. nov. BCM23-1 isolated from bark of Tamarindus indica.</title>
        <authorList>
            <person name="Kingkaew E."/>
            <person name="Tanasupawat S."/>
        </authorList>
    </citation>
    <scope>NUCLEOTIDE SEQUENCE [LARGE SCALE GENOMIC DNA]</scope>
    <source>
        <strain evidence="2 3">BCM23-1</strain>
    </source>
</reference>
<dbReference type="OrthoDB" id="2931006at2"/>
<organism evidence="2 3">
    <name type="scientific">Terrilactibacillus tamarindi</name>
    <dbReference type="NCBI Taxonomy" id="2599694"/>
    <lineage>
        <taxon>Bacteria</taxon>
        <taxon>Bacillati</taxon>
        <taxon>Bacillota</taxon>
        <taxon>Bacilli</taxon>
        <taxon>Bacillales</taxon>
        <taxon>Bacillaceae</taxon>
        <taxon>Terrilactibacillus</taxon>
    </lineage>
</organism>
<comment type="caution">
    <text evidence="2">The sequence shown here is derived from an EMBL/GenBank/DDBJ whole genome shotgun (WGS) entry which is preliminary data.</text>
</comment>
<dbReference type="AlphaFoldDB" id="A0A6N8CTY1"/>
<dbReference type="Proteomes" id="UP000440978">
    <property type="component" value="Unassembled WGS sequence"/>
</dbReference>
<feature type="transmembrane region" description="Helical" evidence="1">
    <location>
        <begin position="12"/>
        <end position="37"/>
    </location>
</feature>
<accession>A0A6N8CTY1</accession>
<protein>
    <submittedName>
        <fullName evidence="2">Uncharacterized protein</fullName>
    </submittedName>
</protein>